<keyword evidence="2" id="KW-1185">Reference proteome</keyword>
<protein>
    <recommendedName>
        <fullName evidence="3">Reverse transcriptase</fullName>
    </recommendedName>
</protein>
<reference evidence="1 2" key="1">
    <citation type="journal article" date="2021" name="BMC Biol.">
        <title>Horizontally acquired antibacterial genes associated with adaptive radiation of ladybird beetles.</title>
        <authorList>
            <person name="Li H.S."/>
            <person name="Tang X.F."/>
            <person name="Huang Y.H."/>
            <person name="Xu Z.Y."/>
            <person name="Chen M.L."/>
            <person name="Du X.Y."/>
            <person name="Qiu B.Y."/>
            <person name="Chen P.T."/>
            <person name="Zhang W."/>
            <person name="Slipinski A."/>
            <person name="Escalona H.E."/>
            <person name="Waterhouse R.M."/>
            <person name="Zwick A."/>
            <person name="Pang H."/>
        </authorList>
    </citation>
    <scope>NUCLEOTIDE SEQUENCE [LARGE SCALE GENOMIC DNA]</scope>
    <source>
        <strain evidence="1">SYSU2018</strain>
    </source>
</reference>
<dbReference type="EMBL" id="JABFTP020000144">
    <property type="protein sequence ID" value="KAL3283143.1"/>
    <property type="molecule type" value="Genomic_DNA"/>
</dbReference>
<evidence type="ECO:0000313" key="2">
    <source>
        <dbReference type="Proteomes" id="UP001516400"/>
    </source>
</evidence>
<evidence type="ECO:0008006" key="3">
    <source>
        <dbReference type="Google" id="ProtNLM"/>
    </source>
</evidence>
<gene>
    <name evidence="1" type="ORF">HHI36_006297</name>
</gene>
<name>A0ABD2NWU8_9CUCU</name>
<accession>A0ABD2NWU8</accession>
<proteinExistence type="predicted"/>
<organism evidence="1 2">
    <name type="scientific">Cryptolaemus montrouzieri</name>
    <dbReference type="NCBI Taxonomy" id="559131"/>
    <lineage>
        <taxon>Eukaryota</taxon>
        <taxon>Metazoa</taxon>
        <taxon>Ecdysozoa</taxon>
        <taxon>Arthropoda</taxon>
        <taxon>Hexapoda</taxon>
        <taxon>Insecta</taxon>
        <taxon>Pterygota</taxon>
        <taxon>Neoptera</taxon>
        <taxon>Endopterygota</taxon>
        <taxon>Coleoptera</taxon>
        <taxon>Polyphaga</taxon>
        <taxon>Cucujiformia</taxon>
        <taxon>Coccinelloidea</taxon>
        <taxon>Coccinellidae</taxon>
        <taxon>Scymninae</taxon>
        <taxon>Scymnini</taxon>
        <taxon>Cryptolaemus</taxon>
    </lineage>
</organism>
<sequence>MMRKLVEECNNWGLMINIEKTKNLCVENDVNSLELNEGKEILGNREYTYLGVTFDDTGTDGKAIEKRITQAKQVIGCINSVFWSEEITKSRKMRVYEAM</sequence>
<dbReference type="Proteomes" id="UP001516400">
    <property type="component" value="Unassembled WGS sequence"/>
</dbReference>
<dbReference type="AlphaFoldDB" id="A0ABD2NWU8"/>
<evidence type="ECO:0000313" key="1">
    <source>
        <dbReference type="EMBL" id="KAL3283143.1"/>
    </source>
</evidence>
<comment type="caution">
    <text evidence="1">The sequence shown here is derived from an EMBL/GenBank/DDBJ whole genome shotgun (WGS) entry which is preliminary data.</text>
</comment>
<feature type="non-terminal residue" evidence="1">
    <location>
        <position position="99"/>
    </location>
</feature>